<feature type="domain" description="Tyrosinase copper-binding" evidence="5">
    <location>
        <begin position="300"/>
        <end position="311"/>
    </location>
</feature>
<name>A0AAN6SPI9_9PEZI</name>
<evidence type="ECO:0000259" key="4">
    <source>
        <dbReference type="PROSITE" id="PS00497"/>
    </source>
</evidence>
<dbReference type="Proteomes" id="UP001303115">
    <property type="component" value="Unassembled WGS sequence"/>
</dbReference>
<reference evidence="7" key="1">
    <citation type="journal article" date="2023" name="Mol. Phylogenet. Evol.">
        <title>Genome-scale phylogeny and comparative genomics of the fungal order Sordariales.</title>
        <authorList>
            <person name="Hensen N."/>
            <person name="Bonometti L."/>
            <person name="Westerberg I."/>
            <person name="Brannstrom I.O."/>
            <person name="Guillou S."/>
            <person name="Cros-Aarteil S."/>
            <person name="Calhoun S."/>
            <person name="Haridas S."/>
            <person name="Kuo A."/>
            <person name="Mondo S."/>
            <person name="Pangilinan J."/>
            <person name="Riley R."/>
            <person name="LaButti K."/>
            <person name="Andreopoulos B."/>
            <person name="Lipzen A."/>
            <person name="Chen C."/>
            <person name="Yan M."/>
            <person name="Daum C."/>
            <person name="Ng V."/>
            <person name="Clum A."/>
            <person name="Steindorff A."/>
            <person name="Ohm R.A."/>
            <person name="Martin F."/>
            <person name="Silar P."/>
            <person name="Natvig D.O."/>
            <person name="Lalanne C."/>
            <person name="Gautier V."/>
            <person name="Ament-Velasquez S.L."/>
            <person name="Kruys A."/>
            <person name="Hutchinson M.I."/>
            <person name="Powell A.J."/>
            <person name="Barry K."/>
            <person name="Miller A.N."/>
            <person name="Grigoriev I.V."/>
            <person name="Debuchy R."/>
            <person name="Gladieux P."/>
            <person name="Hiltunen Thoren M."/>
            <person name="Johannesson H."/>
        </authorList>
    </citation>
    <scope>NUCLEOTIDE SEQUENCE [LARGE SCALE GENOMIC DNA]</scope>
    <source>
        <strain evidence="7">CBS 284.82</strain>
    </source>
</reference>
<dbReference type="PANTHER" id="PTHR11474:SF125">
    <property type="entry name" value="N-ACETYL-6-HYDROXYTRYPTOPHAN OXIDASE IVOB-RELATED"/>
    <property type="match status" value="1"/>
</dbReference>
<sequence>MIQRTAWAIALLAVLATAQTYPPDAVDKLAADSLPNLKEYLAKNPQNGCTYETAVKRREWSNLSVQERKDYTDAVLCLMSKPALTSAQAPGAKSRFDDYMVVHIQQTPRNHGSTFFLPWHRYYVWHYENALRTECGYKGYQPYWNWDRYAKDPSNSPLFDGGEGSMGGNGAKVAHQGIPIPGAPSPYNMIPPADGGGCVTTALSRINLGPIAPTLRITRNPRSDGLGHNPRCLRRDVNKNAAAVTTANYTHSLITSNSDVYWFQTVMEGQFPQGKWGVHAGGHYTVSGDPAGDFYVSPGDPVFWLHHAMIDRVWWIWQMQDLEKRLAQVSMTRTMNNFPPSANGTLDDLSGLGVLAGDVKVRELMSTMGGLGGKFCYIYD</sequence>
<keyword evidence="1" id="KW-0479">Metal-binding</keyword>
<dbReference type="GO" id="GO:0046872">
    <property type="term" value="F:metal ion binding"/>
    <property type="evidence" value="ECO:0007669"/>
    <property type="project" value="UniProtKB-KW"/>
</dbReference>
<evidence type="ECO:0000313" key="7">
    <source>
        <dbReference type="Proteomes" id="UP001303115"/>
    </source>
</evidence>
<keyword evidence="2" id="KW-0560">Oxidoreductase</keyword>
<evidence type="ECO:0000256" key="3">
    <source>
        <dbReference type="SAM" id="SignalP"/>
    </source>
</evidence>
<dbReference type="Gene3D" id="1.10.1280.10">
    <property type="entry name" value="Di-copper center containing domain from catechol oxidase"/>
    <property type="match status" value="1"/>
</dbReference>
<feature type="domain" description="Tyrosinase copper-binding" evidence="4">
    <location>
        <begin position="111"/>
        <end position="128"/>
    </location>
</feature>
<dbReference type="PROSITE" id="PS00498">
    <property type="entry name" value="TYROSINASE_2"/>
    <property type="match status" value="1"/>
</dbReference>
<dbReference type="SUPFAM" id="SSF48056">
    <property type="entry name" value="Di-copper centre-containing domain"/>
    <property type="match status" value="1"/>
</dbReference>
<dbReference type="Pfam" id="PF00264">
    <property type="entry name" value="Tyrosinase"/>
    <property type="match status" value="1"/>
</dbReference>
<organism evidence="6 7">
    <name type="scientific">Parachaetomium inaequale</name>
    <dbReference type="NCBI Taxonomy" id="2588326"/>
    <lineage>
        <taxon>Eukaryota</taxon>
        <taxon>Fungi</taxon>
        <taxon>Dikarya</taxon>
        <taxon>Ascomycota</taxon>
        <taxon>Pezizomycotina</taxon>
        <taxon>Sordariomycetes</taxon>
        <taxon>Sordariomycetidae</taxon>
        <taxon>Sordariales</taxon>
        <taxon>Chaetomiaceae</taxon>
        <taxon>Parachaetomium</taxon>
    </lineage>
</organism>
<proteinExistence type="predicted"/>
<keyword evidence="3" id="KW-0732">Signal</keyword>
<dbReference type="PROSITE" id="PS00497">
    <property type="entry name" value="TYROSINASE_1"/>
    <property type="match status" value="1"/>
</dbReference>
<feature type="chain" id="PRO_5043021183" description="Tyrosinase copper-binding domain-containing protein" evidence="3">
    <location>
        <begin position="21"/>
        <end position="380"/>
    </location>
</feature>
<evidence type="ECO:0000256" key="1">
    <source>
        <dbReference type="ARBA" id="ARBA00022723"/>
    </source>
</evidence>
<dbReference type="AlphaFoldDB" id="A0AAN6SPI9"/>
<dbReference type="GO" id="GO:0016491">
    <property type="term" value="F:oxidoreductase activity"/>
    <property type="evidence" value="ECO:0007669"/>
    <property type="project" value="UniProtKB-KW"/>
</dbReference>
<dbReference type="InterPro" id="IPR050316">
    <property type="entry name" value="Tyrosinase/Hemocyanin"/>
</dbReference>
<feature type="signal peptide" evidence="3">
    <location>
        <begin position="1"/>
        <end position="20"/>
    </location>
</feature>
<gene>
    <name evidence="6" type="ORF">C8A01DRAFT_38184</name>
</gene>
<dbReference type="PANTHER" id="PTHR11474">
    <property type="entry name" value="TYROSINASE FAMILY MEMBER"/>
    <property type="match status" value="1"/>
</dbReference>
<accession>A0AAN6SPI9</accession>
<evidence type="ECO:0000259" key="5">
    <source>
        <dbReference type="PROSITE" id="PS00498"/>
    </source>
</evidence>
<dbReference type="InterPro" id="IPR008922">
    <property type="entry name" value="Di-copper_centre_dom_sf"/>
</dbReference>
<dbReference type="EMBL" id="MU854447">
    <property type="protein sequence ID" value="KAK4035339.1"/>
    <property type="molecule type" value="Genomic_DNA"/>
</dbReference>
<dbReference type="PRINTS" id="PR00092">
    <property type="entry name" value="TYROSINASE"/>
</dbReference>
<keyword evidence="7" id="KW-1185">Reference proteome</keyword>
<dbReference type="InterPro" id="IPR002227">
    <property type="entry name" value="Tyrosinase_Cu-bd"/>
</dbReference>
<evidence type="ECO:0000256" key="2">
    <source>
        <dbReference type="ARBA" id="ARBA00023002"/>
    </source>
</evidence>
<evidence type="ECO:0000313" key="6">
    <source>
        <dbReference type="EMBL" id="KAK4035339.1"/>
    </source>
</evidence>
<comment type="caution">
    <text evidence="6">The sequence shown here is derived from an EMBL/GenBank/DDBJ whole genome shotgun (WGS) entry which is preliminary data.</text>
</comment>
<protein>
    <recommendedName>
        <fullName evidence="4 5">Tyrosinase copper-binding domain-containing protein</fullName>
    </recommendedName>
</protein>